<organism evidence="1 2">
    <name type="scientific">Phytophthora cactorum</name>
    <dbReference type="NCBI Taxonomy" id="29920"/>
    <lineage>
        <taxon>Eukaryota</taxon>
        <taxon>Sar</taxon>
        <taxon>Stramenopiles</taxon>
        <taxon>Oomycota</taxon>
        <taxon>Peronosporomycetes</taxon>
        <taxon>Peronosporales</taxon>
        <taxon>Peronosporaceae</taxon>
        <taxon>Phytophthora</taxon>
    </lineage>
</organism>
<sequence length="67" mass="7633">MVWGAFSAKGKSKLAMLAGRQASVQYTYTVSEFLLPYAHLNYGVDFVYQQDNASIHTSKETMQFFEE</sequence>
<dbReference type="OrthoDB" id="120372at2759"/>
<dbReference type="InterPro" id="IPR036397">
    <property type="entry name" value="RNaseH_sf"/>
</dbReference>
<gene>
    <name evidence="1" type="ORF">PC110_g23019</name>
</gene>
<evidence type="ECO:0008006" key="3">
    <source>
        <dbReference type="Google" id="ProtNLM"/>
    </source>
</evidence>
<evidence type="ECO:0000313" key="1">
    <source>
        <dbReference type="EMBL" id="RAW20539.1"/>
    </source>
</evidence>
<dbReference type="Proteomes" id="UP000251314">
    <property type="component" value="Unassembled WGS sequence"/>
</dbReference>
<dbReference type="AlphaFoldDB" id="A0A329R980"/>
<name>A0A329R980_9STRA</name>
<keyword evidence="2" id="KW-1185">Reference proteome</keyword>
<dbReference type="GO" id="GO:0003676">
    <property type="term" value="F:nucleic acid binding"/>
    <property type="evidence" value="ECO:0007669"/>
    <property type="project" value="InterPro"/>
</dbReference>
<dbReference type="EMBL" id="MJFZ01002718">
    <property type="protein sequence ID" value="RAW20539.1"/>
    <property type="molecule type" value="Genomic_DNA"/>
</dbReference>
<protein>
    <recommendedName>
        <fullName evidence="3">Tc1-like transposase DDE domain-containing protein</fullName>
    </recommendedName>
</protein>
<dbReference type="STRING" id="29920.A0A329R980"/>
<comment type="caution">
    <text evidence="1">The sequence shown here is derived from an EMBL/GenBank/DDBJ whole genome shotgun (WGS) entry which is preliminary data.</text>
</comment>
<evidence type="ECO:0000313" key="2">
    <source>
        <dbReference type="Proteomes" id="UP000251314"/>
    </source>
</evidence>
<dbReference type="Gene3D" id="3.30.420.10">
    <property type="entry name" value="Ribonuclease H-like superfamily/Ribonuclease H"/>
    <property type="match status" value="1"/>
</dbReference>
<dbReference type="VEuPathDB" id="FungiDB:PC110_g23019"/>
<proteinExistence type="predicted"/>
<accession>A0A329R980</accession>
<reference evidence="1 2" key="1">
    <citation type="submission" date="2018-01" db="EMBL/GenBank/DDBJ databases">
        <title>Draft genome of the strawberry crown rot pathogen Phytophthora cactorum.</title>
        <authorList>
            <person name="Armitage A.D."/>
            <person name="Lysoe E."/>
            <person name="Nellist C.F."/>
            <person name="Harrison R.J."/>
            <person name="Brurberg M.B."/>
        </authorList>
    </citation>
    <scope>NUCLEOTIDE SEQUENCE [LARGE SCALE GENOMIC DNA]</scope>
    <source>
        <strain evidence="1 2">10300</strain>
    </source>
</reference>